<name>A0ABS1C2V5_9BACT</name>
<evidence type="ECO:0000256" key="1">
    <source>
        <dbReference type="SAM" id="MobiDB-lite"/>
    </source>
</evidence>
<feature type="compositionally biased region" description="Polar residues" evidence="1">
    <location>
        <begin position="65"/>
        <end position="83"/>
    </location>
</feature>
<keyword evidence="3" id="KW-1185">Reference proteome</keyword>
<feature type="compositionally biased region" description="Basic and acidic residues" evidence="1">
    <location>
        <begin position="120"/>
        <end position="130"/>
    </location>
</feature>
<protein>
    <submittedName>
        <fullName evidence="2">Uncharacterized protein</fullName>
    </submittedName>
</protein>
<dbReference type="Proteomes" id="UP000644147">
    <property type="component" value="Unassembled WGS sequence"/>
</dbReference>
<feature type="compositionally biased region" description="Basic and acidic residues" evidence="1">
    <location>
        <begin position="1"/>
        <end position="18"/>
    </location>
</feature>
<dbReference type="RefSeq" id="WP_200506423.1">
    <property type="nucleotide sequence ID" value="NZ_JAEHFX010000005.1"/>
</dbReference>
<gene>
    <name evidence="2" type="ORF">I5M27_11830</name>
</gene>
<comment type="caution">
    <text evidence="2">The sequence shown here is derived from an EMBL/GenBank/DDBJ whole genome shotgun (WGS) entry which is preliminary data.</text>
</comment>
<dbReference type="EMBL" id="JAEHFX010000005">
    <property type="protein sequence ID" value="MBK0403679.1"/>
    <property type="molecule type" value="Genomic_DNA"/>
</dbReference>
<reference evidence="2 3" key="1">
    <citation type="submission" date="2020-12" db="EMBL/GenBank/DDBJ databases">
        <title>Bacterial novel species Adhaeribacter sp. BT258 isolated from soil.</title>
        <authorList>
            <person name="Jung H.-Y."/>
        </authorList>
    </citation>
    <scope>NUCLEOTIDE SEQUENCE [LARGE SCALE GENOMIC DNA]</scope>
    <source>
        <strain evidence="2 3">BT258</strain>
    </source>
</reference>
<sequence>MATDKKDLDKTGKERPVRIIDSTGEDMAEMKAGHLVPGADPPKNEHARGGFGDRDGKTGFGSDSGNGPSAVTVNDDSAESSNIIPDGIPTAEHEQEVDEPIVQMPSTEHMQQSVEDITDEMLRNDEEPNR</sequence>
<accession>A0ABS1C2V5</accession>
<organism evidence="2 3">
    <name type="scientific">Adhaeribacter terrigena</name>
    <dbReference type="NCBI Taxonomy" id="2793070"/>
    <lineage>
        <taxon>Bacteria</taxon>
        <taxon>Pseudomonadati</taxon>
        <taxon>Bacteroidota</taxon>
        <taxon>Cytophagia</taxon>
        <taxon>Cytophagales</taxon>
        <taxon>Hymenobacteraceae</taxon>
        <taxon>Adhaeribacter</taxon>
    </lineage>
</organism>
<feature type="compositionally biased region" description="Polar residues" evidence="1">
    <location>
        <begin position="104"/>
        <end position="115"/>
    </location>
</feature>
<feature type="region of interest" description="Disordered" evidence="1">
    <location>
        <begin position="1"/>
        <end position="130"/>
    </location>
</feature>
<feature type="compositionally biased region" description="Basic and acidic residues" evidence="1">
    <location>
        <begin position="42"/>
        <end position="57"/>
    </location>
</feature>
<proteinExistence type="predicted"/>
<evidence type="ECO:0000313" key="2">
    <source>
        <dbReference type="EMBL" id="MBK0403679.1"/>
    </source>
</evidence>
<evidence type="ECO:0000313" key="3">
    <source>
        <dbReference type="Proteomes" id="UP000644147"/>
    </source>
</evidence>